<protein>
    <submittedName>
        <fullName evidence="3">Uncharacterized protein</fullName>
    </submittedName>
</protein>
<feature type="region of interest" description="Disordered" evidence="2">
    <location>
        <begin position="157"/>
        <end position="190"/>
    </location>
</feature>
<dbReference type="Gene3D" id="3.20.20.220">
    <property type="match status" value="1"/>
</dbReference>
<feature type="region of interest" description="Disordered" evidence="2">
    <location>
        <begin position="95"/>
        <end position="125"/>
    </location>
</feature>
<accession>A0ABW2TK65</accession>
<comment type="caution">
    <text evidence="3">The sequence shown here is derived from an EMBL/GenBank/DDBJ whole genome shotgun (WGS) entry which is preliminary data.</text>
</comment>
<dbReference type="SUPFAM" id="SSF51730">
    <property type="entry name" value="FAD-linked oxidoreductase"/>
    <property type="match status" value="1"/>
</dbReference>
<keyword evidence="1" id="KW-0560">Oxidoreductase</keyword>
<proteinExistence type="predicted"/>
<evidence type="ECO:0000256" key="1">
    <source>
        <dbReference type="ARBA" id="ARBA00023002"/>
    </source>
</evidence>
<name>A0ABW2TK65_9PSEU</name>
<reference evidence="4" key="1">
    <citation type="journal article" date="2019" name="Int. J. Syst. Evol. Microbiol.">
        <title>The Global Catalogue of Microorganisms (GCM) 10K type strain sequencing project: providing services to taxonomists for standard genome sequencing and annotation.</title>
        <authorList>
            <consortium name="The Broad Institute Genomics Platform"/>
            <consortium name="The Broad Institute Genome Sequencing Center for Infectious Disease"/>
            <person name="Wu L."/>
            <person name="Ma J."/>
        </authorList>
    </citation>
    <scope>NUCLEOTIDE SEQUENCE [LARGE SCALE GENOMIC DNA]</scope>
    <source>
        <strain evidence="4">JCM 17695</strain>
    </source>
</reference>
<dbReference type="EMBL" id="JBHTEY010000004">
    <property type="protein sequence ID" value="MFC7613529.1"/>
    <property type="molecule type" value="Genomic_DNA"/>
</dbReference>
<dbReference type="InterPro" id="IPR029041">
    <property type="entry name" value="FAD-linked_oxidoreductase-like"/>
</dbReference>
<keyword evidence="4" id="KW-1185">Reference proteome</keyword>
<evidence type="ECO:0000313" key="3">
    <source>
        <dbReference type="EMBL" id="MFC7613529.1"/>
    </source>
</evidence>
<dbReference type="Proteomes" id="UP001596512">
    <property type="component" value="Unassembled WGS sequence"/>
</dbReference>
<evidence type="ECO:0000256" key="2">
    <source>
        <dbReference type="SAM" id="MobiDB-lite"/>
    </source>
</evidence>
<organism evidence="3 4">
    <name type="scientific">Actinokineospora soli</name>
    <dbReference type="NCBI Taxonomy" id="1048753"/>
    <lineage>
        <taxon>Bacteria</taxon>
        <taxon>Bacillati</taxon>
        <taxon>Actinomycetota</taxon>
        <taxon>Actinomycetes</taxon>
        <taxon>Pseudonocardiales</taxon>
        <taxon>Pseudonocardiaceae</taxon>
        <taxon>Actinokineospora</taxon>
    </lineage>
</organism>
<gene>
    <name evidence="3" type="ORF">ACFQV2_07820</name>
</gene>
<feature type="compositionally biased region" description="Pro residues" evidence="2">
    <location>
        <begin position="97"/>
        <end position="109"/>
    </location>
</feature>
<evidence type="ECO:0000313" key="4">
    <source>
        <dbReference type="Proteomes" id="UP001596512"/>
    </source>
</evidence>
<sequence length="190" mass="20627">MALPRGPELDQRYLTHLRRLVDAGVEVIAATQDPAMHESLARTGLVDGIAEVEMLHGVRPDLLRALRDRGVPVRVLGVYGQNWWLHFLHRLAEHPRPSSPPWPTSPTPPASSSAATTSEERPMTETDRIKSYLITTFAPDLSPTDLSDDYDLIAAASSTASPCSASSPGCPTSSTSTSTRWSWPNTTSSP</sequence>